<reference evidence="2" key="2">
    <citation type="journal article" date="2015" name="Data Brief">
        <title>Shoot transcriptome of the giant reed, Arundo donax.</title>
        <authorList>
            <person name="Barrero R.A."/>
            <person name="Guerrero F.D."/>
            <person name="Moolhuijzen P."/>
            <person name="Goolsby J.A."/>
            <person name="Tidwell J."/>
            <person name="Bellgard S.E."/>
            <person name="Bellgard M.I."/>
        </authorList>
    </citation>
    <scope>NUCLEOTIDE SEQUENCE</scope>
    <source>
        <tissue evidence="2">Shoot tissue taken approximately 20 cm above the soil surface</tissue>
    </source>
</reference>
<organism evidence="2">
    <name type="scientific">Arundo donax</name>
    <name type="common">Giant reed</name>
    <name type="synonym">Donax arundinaceus</name>
    <dbReference type="NCBI Taxonomy" id="35708"/>
    <lineage>
        <taxon>Eukaryota</taxon>
        <taxon>Viridiplantae</taxon>
        <taxon>Streptophyta</taxon>
        <taxon>Embryophyta</taxon>
        <taxon>Tracheophyta</taxon>
        <taxon>Spermatophyta</taxon>
        <taxon>Magnoliopsida</taxon>
        <taxon>Liliopsida</taxon>
        <taxon>Poales</taxon>
        <taxon>Poaceae</taxon>
        <taxon>PACMAD clade</taxon>
        <taxon>Arundinoideae</taxon>
        <taxon>Arundineae</taxon>
        <taxon>Arundo</taxon>
    </lineage>
</organism>
<reference evidence="2" key="1">
    <citation type="submission" date="2014-09" db="EMBL/GenBank/DDBJ databases">
        <authorList>
            <person name="Magalhaes I.L.F."/>
            <person name="Oliveira U."/>
            <person name="Santos F.R."/>
            <person name="Vidigal T.H.D.A."/>
            <person name="Brescovit A.D."/>
            <person name="Santos A.J."/>
        </authorList>
    </citation>
    <scope>NUCLEOTIDE SEQUENCE</scope>
    <source>
        <tissue evidence="2">Shoot tissue taken approximately 20 cm above the soil surface</tissue>
    </source>
</reference>
<protein>
    <submittedName>
        <fullName evidence="2">Uncharacterized protein</fullName>
    </submittedName>
</protein>
<dbReference type="AlphaFoldDB" id="A0A0A9FCC1"/>
<accession>A0A0A9FCC1</accession>
<evidence type="ECO:0000256" key="1">
    <source>
        <dbReference type="SAM" id="MobiDB-lite"/>
    </source>
</evidence>
<evidence type="ECO:0000313" key="2">
    <source>
        <dbReference type="EMBL" id="JAE07786.1"/>
    </source>
</evidence>
<sequence>MEQGKVSLIEVDECQLNHVAVVDNGASFPIPTYQNISSGQQWLETQESTTTTTNNKAFSPKQVGVG</sequence>
<proteinExistence type="predicted"/>
<name>A0A0A9FCC1_ARUDO</name>
<dbReference type="EMBL" id="GBRH01190110">
    <property type="protein sequence ID" value="JAE07786.1"/>
    <property type="molecule type" value="Transcribed_RNA"/>
</dbReference>
<feature type="region of interest" description="Disordered" evidence="1">
    <location>
        <begin position="43"/>
        <end position="66"/>
    </location>
</feature>